<dbReference type="PANTHER" id="PTHR36766:SF30">
    <property type="entry name" value="TIR-NBS TYPE DISEASE RESISTANCE PROTEIN-RELATED"/>
    <property type="match status" value="1"/>
</dbReference>
<evidence type="ECO:0000256" key="2">
    <source>
        <dbReference type="ARBA" id="ARBA00022737"/>
    </source>
</evidence>
<sequence>MLDVSKIQEIDLNPEVFMKISNLKFLKFYRWLDEQSNLRLSQGLDYLPNGLTYFHWDGYPLEFLPRNFRPNHLIVLRLPNSKIKQFQEEVNDKNIVYSVASQLSCEKFDTIFRHFCSLIKIPSYIYGWQLGKVTSLSLVDCKNISHIPSSGVGLLEAVEILNLSGCKNLKTFPKVSSNIKLMVLSWTAIEQIPSSSIEHLSKLEQLDMMYCDMLESLPNNFFDALTSLRTLYICKCSRLKKLPEISENMYNLQKLVLLSTEIELPSSIGNLKGLKFLQICYCSKLTFVRKSVVNLASLEYLLLEGYTSHHPVIDHSLLSWLLESVSSLKKLNLESLKIRELSEDLSFLSSVTYLNLSENNFERIPASIKQLSNLKEIRLTDCQRLISLPELPSSVFRLRANNCTSLEQIWSLKQLVFESEGTEKTFLFWNCLKLDEGECQEVADVLLGYDKPWVRYCMNYPGSRIPKWVKYQSMGDSVEVPNPSRWLNRRLLRVAFSVCIKSLRKEFHYTFLNLKSDCYFGDNNHVSFPKSLIFEKITPSGDALTENVVVVFHDIVCHSICGYGCSLGDVALFKFSFGECGQNMKILKCGVTPVCSQDQDELCQEFPTPKSTVKIEEAYHSLGEPLLFLVGEKIIYVFACLLPYSAHLCLSKFGICFQNMTEETREIWILKAKNTSLLSNARRTQGRHSRDVFGGDALDLFSWLNNDQTMIYWEELVQAFQENYGLLNFKIDEYLCDIKQTCIPKISFVCKCWTELQTGEGNNCNLHRMTNKNKPLPVRHSPYVCRVLQPLKVKSYGDDKFLYHSYGRYKRFLSLCFRDQIKIGEDSK</sequence>
<feature type="domain" description="Disease resistance protein RPS4B/Roq1-like leucine-rich repeats" evidence="5">
    <location>
        <begin position="225"/>
        <end position="416"/>
    </location>
</feature>
<name>A0AAV8UDN4_9ROSI</name>
<dbReference type="Proteomes" id="UP001159364">
    <property type="component" value="Linkage Group LG08"/>
</dbReference>
<dbReference type="InterPro" id="IPR058546">
    <property type="entry name" value="RPS4B/Roq1-like_LRR"/>
</dbReference>
<evidence type="ECO:0000313" key="6">
    <source>
        <dbReference type="EMBL" id="KAJ8900558.1"/>
    </source>
</evidence>
<evidence type="ECO:0000256" key="3">
    <source>
        <dbReference type="ARBA" id="ARBA00022821"/>
    </source>
</evidence>
<accession>A0AAV8UDN4</accession>
<dbReference type="InterPro" id="IPR045344">
    <property type="entry name" value="C-JID"/>
</dbReference>
<reference evidence="6 7" key="1">
    <citation type="submission" date="2021-09" db="EMBL/GenBank/DDBJ databases">
        <title>Genomic insights and catalytic innovation underlie evolution of tropane alkaloids biosynthesis.</title>
        <authorList>
            <person name="Wang Y.-J."/>
            <person name="Tian T."/>
            <person name="Huang J.-P."/>
            <person name="Huang S.-X."/>
        </authorList>
    </citation>
    <scope>NUCLEOTIDE SEQUENCE [LARGE SCALE GENOMIC DNA]</scope>
    <source>
        <strain evidence="6">KIB-2018</strain>
        <tissue evidence="6">Leaf</tissue>
    </source>
</reference>
<keyword evidence="3" id="KW-0611">Plant defense</keyword>
<dbReference type="Gene3D" id="3.80.10.10">
    <property type="entry name" value="Ribonuclease Inhibitor"/>
    <property type="match status" value="3"/>
</dbReference>
<dbReference type="GO" id="GO:0006952">
    <property type="term" value="P:defense response"/>
    <property type="evidence" value="ECO:0007669"/>
    <property type="project" value="UniProtKB-KW"/>
</dbReference>
<evidence type="ECO:0000259" key="5">
    <source>
        <dbReference type="Pfam" id="PF23286"/>
    </source>
</evidence>
<dbReference type="AlphaFoldDB" id="A0AAV8UDN4"/>
<comment type="caution">
    <text evidence="6">The sequence shown here is derived from an EMBL/GenBank/DDBJ whole genome shotgun (WGS) entry which is preliminary data.</text>
</comment>
<evidence type="ECO:0000313" key="7">
    <source>
        <dbReference type="Proteomes" id="UP001159364"/>
    </source>
</evidence>
<dbReference type="SUPFAM" id="SSF52058">
    <property type="entry name" value="L domain-like"/>
    <property type="match status" value="1"/>
</dbReference>
<dbReference type="PANTHER" id="PTHR36766">
    <property type="entry name" value="PLANT BROAD-SPECTRUM MILDEW RESISTANCE PROTEIN RPW8"/>
    <property type="match status" value="1"/>
</dbReference>
<dbReference type="Pfam" id="PF20160">
    <property type="entry name" value="C-JID"/>
    <property type="match status" value="1"/>
</dbReference>
<keyword evidence="7" id="KW-1185">Reference proteome</keyword>
<proteinExistence type="predicted"/>
<gene>
    <name evidence="6" type="ORF">K2173_025335</name>
</gene>
<dbReference type="Pfam" id="PF23286">
    <property type="entry name" value="LRR_13"/>
    <property type="match status" value="1"/>
</dbReference>
<dbReference type="InterPro" id="IPR032675">
    <property type="entry name" value="LRR_dom_sf"/>
</dbReference>
<dbReference type="EMBL" id="JAIWQS010000008">
    <property type="protein sequence ID" value="KAJ8900558.1"/>
    <property type="molecule type" value="Genomic_DNA"/>
</dbReference>
<protein>
    <submittedName>
        <fullName evidence="6">Uncharacterized protein</fullName>
    </submittedName>
</protein>
<evidence type="ECO:0000259" key="4">
    <source>
        <dbReference type="Pfam" id="PF20160"/>
    </source>
</evidence>
<evidence type="ECO:0000256" key="1">
    <source>
        <dbReference type="ARBA" id="ARBA00022614"/>
    </source>
</evidence>
<organism evidence="6 7">
    <name type="scientific">Erythroxylum novogranatense</name>
    <dbReference type="NCBI Taxonomy" id="1862640"/>
    <lineage>
        <taxon>Eukaryota</taxon>
        <taxon>Viridiplantae</taxon>
        <taxon>Streptophyta</taxon>
        <taxon>Embryophyta</taxon>
        <taxon>Tracheophyta</taxon>
        <taxon>Spermatophyta</taxon>
        <taxon>Magnoliopsida</taxon>
        <taxon>eudicotyledons</taxon>
        <taxon>Gunneridae</taxon>
        <taxon>Pentapetalae</taxon>
        <taxon>rosids</taxon>
        <taxon>fabids</taxon>
        <taxon>Malpighiales</taxon>
        <taxon>Erythroxylaceae</taxon>
        <taxon>Erythroxylum</taxon>
    </lineage>
</organism>
<feature type="domain" description="C-JID" evidence="4">
    <location>
        <begin position="461"/>
        <end position="548"/>
    </location>
</feature>
<keyword evidence="2" id="KW-0677">Repeat</keyword>
<keyword evidence="1" id="KW-0433">Leucine-rich repeat</keyword>